<keyword evidence="6" id="KW-0802">TPR repeat</keyword>
<dbReference type="InterPro" id="IPR036770">
    <property type="entry name" value="Ankyrin_rpt-contain_sf"/>
</dbReference>
<comment type="subcellular location">
    <subcellularLocation>
        <location evidence="1">Nucleus</location>
    </subcellularLocation>
</comment>
<dbReference type="AlphaFoldDB" id="A0A8C0U1Y0"/>
<name>A0A8C0U1Y0_CYACU</name>
<sequence>MSPQCPQCPQCPLSVPNVPNVPSVSRVCRALAQLSADPAPPLALALCERLGDSLARLGGVPSVPSVSPMSPQCPQCPLSVPNVPSVSRVCRALAQLSADPAPPLALALCERLGDSLARLGHFQRAADFYQRQLALAEAQGAPGRDLAVIHVSLAATFRDLGQHSRALQHFRRELELRRGEPLEVRGFFGILGSERPGMRRGRWGFPGFFRIFRWNRRNERGETPLHRACIEGDLKKVRLYLDQGHPVNPRDYCGWTPLHEAANHGHLGEGNGGHPVNPRDYCGWTPLHEAANHGHLGEGNEAKSRDLGDLG</sequence>
<evidence type="ECO:0000256" key="7">
    <source>
        <dbReference type="SAM" id="MobiDB-lite"/>
    </source>
</evidence>
<keyword evidence="3" id="KW-0677">Repeat</keyword>
<accession>A0A8C0U1Y0</accession>
<evidence type="ECO:0000313" key="8">
    <source>
        <dbReference type="Ensembl" id="ENSCCEP00000000564.1"/>
    </source>
</evidence>
<evidence type="ECO:0000256" key="5">
    <source>
        <dbReference type="PROSITE-ProRule" id="PRU00023"/>
    </source>
</evidence>
<evidence type="ECO:0000256" key="6">
    <source>
        <dbReference type="PROSITE-ProRule" id="PRU00339"/>
    </source>
</evidence>
<keyword evidence="5" id="KW-0040">ANK repeat</keyword>
<feature type="repeat" description="TPR" evidence="6">
    <location>
        <begin position="147"/>
        <end position="180"/>
    </location>
</feature>
<dbReference type="PROSITE" id="PS50297">
    <property type="entry name" value="ANK_REP_REGION"/>
    <property type="match status" value="1"/>
</dbReference>
<organism evidence="8 9">
    <name type="scientific">Cyanistes caeruleus</name>
    <name type="common">Eurasian blue tit</name>
    <name type="synonym">Parus caeruleus</name>
    <dbReference type="NCBI Taxonomy" id="156563"/>
    <lineage>
        <taxon>Eukaryota</taxon>
        <taxon>Metazoa</taxon>
        <taxon>Chordata</taxon>
        <taxon>Craniata</taxon>
        <taxon>Vertebrata</taxon>
        <taxon>Euteleostomi</taxon>
        <taxon>Archelosauria</taxon>
        <taxon>Archosauria</taxon>
        <taxon>Dinosauria</taxon>
        <taxon>Saurischia</taxon>
        <taxon>Theropoda</taxon>
        <taxon>Coelurosauria</taxon>
        <taxon>Aves</taxon>
        <taxon>Neognathae</taxon>
        <taxon>Neoaves</taxon>
        <taxon>Telluraves</taxon>
        <taxon>Australaves</taxon>
        <taxon>Passeriformes</taxon>
        <taxon>Paridae</taxon>
        <taxon>Cyanistes</taxon>
    </lineage>
</organism>
<dbReference type="PANTHER" id="PTHR46358:SF1">
    <property type="entry name" value="TONSOKU-LIKE PROTEIN"/>
    <property type="match status" value="1"/>
</dbReference>
<evidence type="ECO:0008006" key="10">
    <source>
        <dbReference type="Google" id="ProtNLM"/>
    </source>
</evidence>
<dbReference type="GO" id="GO:0031297">
    <property type="term" value="P:replication fork processing"/>
    <property type="evidence" value="ECO:0007669"/>
    <property type="project" value="TreeGrafter"/>
</dbReference>
<dbReference type="PROSITE" id="PS50088">
    <property type="entry name" value="ANK_REPEAT"/>
    <property type="match status" value="1"/>
</dbReference>
<dbReference type="InterPro" id="IPR002110">
    <property type="entry name" value="Ankyrin_rpt"/>
</dbReference>
<feature type="region of interest" description="Disordered" evidence="7">
    <location>
        <begin position="292"/>
        <end position="311"/>
    </location>
</feature>
<dbReference type="InterPro" id="IPR052311">
    <property type="entry name" value="MMS22L-TONSL_complex_comp"/>
</dbReference>
<evidence type="ECO:0000256" key="4">
    <source>
        <dbReference type="ARBA" id="ARBA00023242"/>
    </source>
</evidence>
<keyword evidence="4" id="KW-0539">Nucleus</keyword>
<dbReference type="Pfam" id="PF00023">
    <property type="entry name" value="Ank"/>
    <property type="match status" value="1"/>
</dbReference>
<dbReference type="Gene3D" id="1.25.40.20">
    <property type="entry name" value="Ankyrin repeat-containing domain"/>
    <property type="match status" value="1"/>
</dbReference>
<evidence type="ECO:0000256" key="2">
    <source>
        <dbReference type="ARBA" id="ARBA00022614"/>
    </source>
</evidence>
<dbReference type="PANTHER" id="PTHR46358">
    <property type="entry name" value="TONSOKU-LIKE PROTEIN"/>
    <property type="match status" value="1"/>
</dbReference>
<dbReference type="Pfam" id="PF13424">
    <property type="entry name" value="TPR_12"/>
    <property type="match status" value="1"/>
</dbReference>
<evidence type="ECO:0000256" key="3">
    <source>
        <dbReference type="ARBA" id="ARBA00022737"/>
    </source>
</evidence>
<dbReference type="PROSITE" id="PS50005">
    <property type="entry name" value="TPR"/>
    <property type="match status" value="1"/>
</dbReference>
<dbReference type="SUPFAM" id="SSF48452">
    <property type="entry name" value="TPR-like"/>
    <property type="match status" value="1"/>
</dbReference>
<dbReference type="SUPFAM" id="SSF48403">
    <property type="entry name" value="Ankyrin repeat"/>
    <property type="match status" value="1"/>
</dbReference>
<evidence type="ECO:0000256" key="1">
    <source>
        <dbReference type="ARBA" id="ARBA00004123"/>
    </source>
</evidence>
<dbReference type="InterPro" id="IPR019734">
    <property type="entry name" value="TPR_rpt"/>
</dbReference>
<feature type="repeat" description="ANK" evidence="5">
    <location>
        <begin position="220"/>
        <end position="252"/>
    </location>
</feature>
<dbReference type="GO" id="GO:0043596">
    <property type="term" value="C:nuclear replication fork"/>
    <property type="evidence" value="ECO:0007669"/>
    <property type="project" value="TreeGrafter"/>
</dbReference>
<dbReference type="Ensembl" id="ENSCCET00000001017.1">
    <property type="protein sequence ID" value="ENSCCEP00000000564.1"/>
    <property type="gene ID" value="ENSCCEG00000000723.1"/>
</dbReference>
<dbReference type="Proteomes" id="UP000694410">
    <property type="component" value="Unplaced"/>
</dbReference>
<proteinExistence type="predicted"/>
<keyword evidence="2" id="KW-0433">Leucine-rich repeat</keyword>
<dbReference type="Pfam" id="PF13637">
    <property type="entry name" value="Ank_4"/>
    <property type="match status" value="1"/>
</dbReference>
<reference evidence="8" key="1">
    <citation type="submission" date="2025-08" db="UniProtKB">
        <authorList>
            <consortium name="Ensembl"/>
        </authorList>
    </citation>
    <scope>IDENTIFICATION</scope>
</reference>
<evidence type="ECO:0000313" key="9">
    <source>
        <dbReference type="Proteomes" id="UP000694410"/>
    </source>
</evidence>
<dbReference type="Gene3D" id="1.25.40.10">
    <property type="entry name" value="Tetratricopeptide repeat domain"/>
    <property type="match status" value="1"/>
</dbReference>
<dbReference type="SMART" id="SM00028">
    <property type="entry name" value="TPR"/>
    <property type="match status" value="2"/>
</dbReference>
<reference evidence="8" key="2">
    <citation type="submission" date="2025-09" db="UniProtKB">
        <authorList>
            <consortium name="Ensembl"/>
        </authorList>
    </citation>
    <scope>IDENTIFICATION</scope>
</reference>
<dbReference type="GO" id="GO:0000724">
    <property type="term" value="P:double-strand break repair via homologous recombination"/>
    <property type="evidence" value="ECO:0007669"/>
    <property type="project" value="TreeGrafter"/>
</dbReference>
<protein>
    <recommendedName>
        <fullName evidence="10">Nuclear factor of kappa light polypeptide gene enhancer in B-cells inhibitor-like 2</fullName>
    </recommendedName>
</protein>
<dbReference type="InterPro" id="IPR011990">
    <property type="entry name" value="TPR-like_helical_dom_sf"/>
</dbReference>
<keyword evidence="9" id="KW-1185">Reference proteome</keyword>